<sequence>MKAVERYSGLTPMETIRREMDRFFDDMTPFSRKPGDGRKLALWAPETDMSETDDAYSITVDLPGVPKEDVEVSFQDKRLVISGERKSEEEKKDEDYIRKERYVGKFVRSFTLPSAVKDDKIKASFKDGVLTVNVPKAETSKPKTVAID</sequence>
<dbReference type="CDD" id="cd06464">
    <property type="entry name" value="ACD_sHsps-like"/>
    <property type="match status" value="1"/>
</dbReference>
<keyword evidence="5" id="KW-1185">Reference proteome</keyword>
<accession>A0ABT3PIV9</accession>
<dbReference type="Gene3D" id="2.60.40.790">
    <property type="match status" value="1"/>
</dbReference>
<dbReference type="PROSITE" id="PS01031">
    <property type="entry name" value="SHSP"/>
    <property type="match status" value="1"/>
</dbReference>
<dbReference type="RefSeq" id="WP_265764537.1">
    <property type="nucleotide sequence ID" value="NZ_JAGGJA010000002.1"/>
</dbReference>
<dbReference type="InterPro" id="IPR008978">
    <property type="entry name" value="HSP20-like_chaperone"/>
</dbReference>
<evidence type="ECO:0000313" key="5">
    <source>
        <dbReference type="Proteomes" id="UP001207918"/>
    </source>
</evidence>
<comment type="similarity">
    <text evidence="1 2">Belongs to the small heat shock protein (HSP20) family.</text>
</comment>
<dbReference type="InterPro" id="IPR002068">
    <property type="entry name" value="A-crystallin/Hsp20_dom"/>
</dbReference>
<feature type="domain" description="SHSP" evidence="3">
    <location>
        <begin position="38"/>
        <end position="148"/>
    </location>
</feature>
<dbReference type="Pfam" id="PF00011">
    <property type="entry name" value="HSP20"/>
    <property type="match status" value="1"/>
</dbReference>
<dbReference type="EMBL" id="JAGGJA010000002">
    <property type="protein sequence ID" value="MCW9705857.1"/>
    <property type="molecule type" value="Genomic_DNA"/>
</dbReference>
<dbReference type="InterPro" id="IPR031107">
    <property type="entry name" value="Small_HSP"/>
</dbReference>
<evidence type="ECO:0000256" key="2">
    <source>
        <dbReference type="RuleBase" id="RU003616"/>
    </source>
</evidence>
<dbReference type="SUPFAM" id="SSF49764">
    <property type="entry name" value="HSP20-like chaperones"/>
    <property type="match status" value="1"/>
</dbReference>
<name>A0ABT3PIV9_9BACT</name>
<reference evidence="4 5" key="1">
    <citation type="submission" date="2021-03" db="EMBL/GenBank/DDBJ databases">
        <title>Aliifodinibius sp. nov., a new bacterium isolated from saline soil.</title>
        <authorList>
            <person name="Galisteo C."/>
            <person name="De La Haba R."/>
            <person name="Sanchez-Porro C."/>
            <person name="Ventosa A."/>
        </authorList>
    </citation>
    <scope>NUCLEOTIDE SEQUENCE [LARGE SCALE GENOMIC DNA]</scope>
    <source>
        <strain evidence="4 5">1BSP15-2V2</strain>
    </source>
</reference>
<protein>
    <submittedName>
        <fullName evidence="4">Hsp20/alpha crystallin family protein</fullName>
    </submittedName>
</protein>
<evidence type="ECO:0000256" key="1">
    <source>
        <dbReference type="PROSITE-ProRule" id="PRU00285"/>
    </source>
</evidence>
<organism evidence="4 5">
    <name type="scientific">Fodinibius salsisoli</name>
    <dbReference type="NCBI Taxonomy" id="2820877"/>
    <lineage>
        <taxon>Bacteria</taxon>
        <taxon>Pseudomonadati</taxon>
        <taxon>Balneolota</taxon>
        <taxon>Balneolia</taxon>
        <taxon>Balneolales</taxon>
        <taxon>Balneolaceae</taxon>
        <taxon>Fodinibius</taxon>
    </lineage>
</organism>
<comment type="caution">
    <text evidence="4">The sequence shown here is derived from an EMBL/GenBank/DDBJ whole genome shotgun (WGS) entry which is preliminary data.</text>
</comment>
<dbReference type="PANTHER" id="PTHR11527">
    <property type="entry name" value="HEAT-SHOCK PROTEIN 20 FAMILY MEMBER"/>
    <property type="match status" value="1"/>
</dbReference>
<gene>
    <name evidence="4" type="ORF">J6I44_03290</name>
</gene>
<evidence type="ECO:0000259" key="3">
    <source>
        <dbReference type="PROSITE" id="PS01031"/>
    </source>
</evidence>
<proteinExistence type="inferred from homology"/>
<evidence type="ECO:0000313" key="4">
    <source>
        <dbReference type="EMBL" id="MCW9705857.1"/>
    </source>
</evidence>
<dbReference type="Proteomes" id="UP001207918">
    <property type="component" value="Unassembled WGS sequence"/>
</dbReference>